<sequence>MEHEKIHQLIQQGHFDKALQACFDNIENNPEEVENYINSGILLAEANEIEKAERFFQRAITLQPENGSIYYNFANIYFNEQRFQEAIKLYQIAKQKGFDTKDTNFMLGLSFVQLNAKKEALPYLMRASELDQAFDDIALQFQYALVLCELELFDQAIPILNQILEYDDQHADAQYNLTLAMYMQNENIDVAIKGFERAIQMDSSHLLSQHALKTFKAIKEEEEG</sequence>
<dbReference type="OrthoDB" id="9769030at2"/>
<dbReference type="SMART" id="SM00028">
    <property type="entry name" value="TPR"/>
    <property type="match status" value="5"/>
</dbReference>
<dbReference type="PROSITE" id="PS50005">
    <property type="entry name" value="TPR"/>
    <property type="match status" value="1"/>
</dbReference>
<proteinExistence type="predicted"/>
<dbReference type="AlphaFoldDB" id="A0A3E0IN76"/>
<dbReference type="InterPro" id="IPR011990">
    <property type="entry name" value="TPR-like_helical_dom_sf"/>
</dbReference>
<feature type="repeat" description="TPR" evidence="3">
    <location>
        <begin position="33"/>
        <end position="66"/>
    </location>
</feature>
<dbReference type="Pfam" id="PF14559">
    <property type="entry name" value="TPR_19"/>
    <property type="match status" value="1"/>
</dbReference>
<name>A0A3E0IN76_9STAP</name>
<dbReference type="PANTHER" id="PTHR44943:SF8">
    <property type="entry name" value="TPR REPEAT-CONTAINING PROTEIN MJ0263"/>
    <property type="match status" value="1"/>
</dbReference>
<accession>A0A3E0IN76</accession>
<dbReference type="Pfam" id="PF13181">
    <property type="entry name" value="TPR_8"/>
    <property type="match status" value="1"/>
</dbReference>
<dbReference type="Gene3D" id="1.25.40.10">
    <property type="entry name" value="Tetratricopeptide repeat domain"/>
    <property type="match status" value="3"/>
</dbReference>
<dbReference type="InterPro" id="IPR051685">
    <property type="entry name" value="Ycf3/AcsC/BcsC/TPR_MFPF"/>
</dbReference>
<dbReference type="InterPro" id="IPR019734">
    <property type="entry name" value="TPR_rpt"/>
</dbReference>
<dbReference type="PROSITE" id="PS50293">
    <property type="entry name" value="TPR_REGION"/>
    <property type="match status" value="1"/>
</dbReference>
<evidence type="ECO:0000313" key="4">
    <source>
        <dbReference type="EMBL" id="REH93136.1"/>
    </source>
</evidence>
<keyword evidence="2 3" id="KW-0802">TPR repeat</keyword>
<evidence type="ECO:0000313" key="5">
    <source>
        <dbReference type="Proteomes" id="UP000256562"/>
    </source>
</evidence>
<keyword evidence="1" id="KW-0677">Repeat</keyword>
<evidence type="ECO:0000256" key="1">
    <source>
        <dbReference type="ARBA" id="ARBA00022737"/>
    </source>
</evidence>
<dbReference type="Proteomes" id="UP000256562">
    <property type="component" value="Unassembled WGS sequence"/>
</dbReference>
<protein>
    <submittedName>
        <fullName evidence="4">Uncharacterized protein</fullName>
    </submittedName>
</protein>
<dbReference type="EMBL" id="QKXQ01000420">
    <property type="protein sequence ID" value="REH93136.1"/>
    <property type="molecule type" value="Genomic_DNA"/>
</dbReference>
<gene>
    <name evidence="4" type="ORF">DOS83_09265</name>
</gene>
<reference evidence="4 5" key="1">
    <citation type="journal article" date="2018" name="Vet. Microbiol.">
        <title>Characterisation of Staphylococcus felis isolated from cats using whole genome sequencing.</title>
        <authorList>
            <person name="Worthing K."/>
            <person name="Pang S."/>
            <person name="Trott D.J."/>
            <person name="Abraham S."/>
            <person name="Coombs G.W."/>
            <person name="Jordan D."/>
            <person name="McIntyre L."/>
            <person name="Davies M.R."/>
            <person name="Norris J."/>
        </authorList>
    </citation>
    <scope>NUCLEOTIDE SEQUENCE [LARGE SCALE GENOMIC DNA]</scope>
    <source>
        <strain evidence="4 5">F9</strain>
    </source>
</reference>
<dbReference type="SUPFAM" id="SSF48452">
    <property type="entry name" value="TPR-like"/>
    <property type="match status" value="1"/>
</dbReference>
<dbReference type="RefSeq" id="WP_116094768.1">
    <property type="nucleotide sequence ID" value="NZ_CP014834.2"/>
</dbReference>
<dbReference type="PANTHER" id="PTHR44943">
    <property type="entry name" value="CELLULOSE SYNTHASE OPERON PROTEIN C"/>
    <property type="match status" value="1"/>
</dbReference>
<organism evidence="4 5">
    <name type="scientific">Staphylococcus felis</name>
    <dbReference type="NCBI Taxonomy" id="46127"/>
    <lineage>
        <taxon>Bacteria</taxon>
        <taxon>Bacillati</taxon>
        <taxon>Bacillota</taxon>
        <taxon>Bacilli</taxon>
        <taxon>Bacillales</taxon>
        <taxon>Staphylococcaceae</taxon>
        <taxon>Staphylococcus</taxon>
    </lineage>
</organism>
<evidence type="ECO:0000256" key="2">
    <source>
        <dbReference type="ARBA" id="ARBA00022803"/>
    </source>
</evidence>
<evidence type="ECO:0000256" key="3">
    <source>
        <dbReference type="PROSITE-ProRule" id="PRU00339"/>
    </source>
</evidence>
<comment type="caution">
    <text evidence="4">The sequence shown here is derived from an EMBL/GenBank/DDBJ whole genome shotgun (WGS) entry which is preliminary data.</text>
</comment>
<dbReference type="Pfam" id="PF13432">
    <property type="entry name" value="TPR_16"/>
    <property type="match status" value="1"/>
</dbReference>